<dbReference type="SMART" id="SM01057">
    <property type="entry name" value="Carb_anhydrase"/>
    <property type="match status" value="1"/>
</dbReference>
<dbReference type="PANTHER" id="PTHR18952:SF208">
    <property type="entry name" value="CARBONIC ANHYDRASE XA-RELATED"/>
    <property type="match status" value="1"/>
</dbReference>
<comment type="caution">
    <text evidence="4">The sequence shown here is derived from an EMBL/GenBank/DDBJ whole genome shotgun (WGS) entry which is preliminary data.</text>
</comment>
<feature type="chain" id="PRO_5042111060" evidence="2">
    <location>
        <begin position="16"/>
        <end position="285"/>
    </location>
</feature>
<protein>
    <submittedName>
        <fullName evidence="4">Carbonic anhydrase</fullName>
    </submittedName>
</protein>
<dbReference type="InterPro" id="IPR023561">
    <property type="entry name" value="Carbonic_anhydrase_a-class"/>
</dbReference>
<comment type="similarity">
    <text evidence="1">Belongs to the alpha-carbonic anhydrase family.</text>
</comment>
<dbReference type="PANTHER" id="PTHR18952">
    <property type="entry name" value="CARBONIC ANHYDRASE"/>
    <property type="match status" value="1"/>
</dbReference>
<dbReference type="CDD" id="cd00326">
    <property type="entry name" value="alpha_CA"/>
    <property type="match status" value="1"/>
</dbReference>
<dbReference type="Proteomes" id="UP001249851">
    <property type="component" value="Unassembled WGS sequence"/>
</dbReference>
<dbReference type="EMBL" id="JARQWQ010000003">
    <property type="protein sequence ID" value="KAK2572831.1"/>
    <property type="molecule type" value="Genomic_DNA"/>
</dbReference>
<feature type="domain" description="Alpha-carbonic anhydrase" evidence="3">
    <location>
        <begin position="23"/>
        <end position="283"/>
    </location>
</feature>
<dbReference type="Gene3D" id="3.10.200.10">
    <property type="entry name" value="Alpha carbonic anhydrase"/>
    <property type="match status" value="1"/>
</dbReference>
<reference evidence="4" key="1">
    <citation type="journal article" date="2023" name="G3 (Bethesda)">
        <title>Whole genome assembly and annotation of the endangered Caribbean coral Acropora cervicornis.</title>
        <authorList>
            <person name="Selwyn J.D."/>
            <person name="Vollmer S.V."/>
        </authorList>
    </citation>
    <scope>NUCLEOTIDE SEQUENCE</scope>
    <source>
        <strain evidence="4">K2</strain>
    </source>
</reference>
<evidence type="ECO:0000259" key="3">
    <source>
        <dbReference type="PROSITE" id="PS51144"/>
    </source>
</evidence>
<reference evidence="4" key="2">
    <citation type="journal article" date="2023" name="Science">
        <title>Genomic signatures of disease resistance in endangered staghorn corals.</title>
        <authorList>
            <person name="Vollmer S.V."/>
            <person name="Selwyn J.D."/>
            <person name="Despard B.A."/>
            <person name="Roesel C.L."/>
        </authorList>
    </citation>
    <scope>NUCLEOTIDE SEQUENCE</scope>
    <source>
        <strain evidence="4">K2</strain>
    </source>
</reference>
<dbReference type="Pfam" id="PF00194">
    <property type="entry name" value="Carb_anhydrase"/>
    <property type="match status" value="1"/>
</dbReference>
<dbReference type="SUPFAM" id="SSF51069">
    <property type="entry name" value="Carbonic anhydrase"/>
    <property type="match status" value="1"/>
</dbReference>
<evidence type="ECO:0000256" key="2">
    <source>
        <dbReference type="SAM" id="SignalP"/>
    </source>
</evidence>
<dbReference type="InterPro" id="IPR036398">
    <property type="entry name" value="CA_dom_sf"/>
</dbReference>
<organism evidence="4 5">
    <name type="scientific">Acropora cervicornis</name>
    <name type="common">Staghorn coral</name>
    <dbReference type="NCBI Taxonomy" id="6130"/>
    <lineage>
        <taxon>Eukaryota</taxon>
        <taxon>Metazoa</taxon>
        <taxon>Cnidaria</taxon>
        <taxon>Anthozoa</taxon>
        <taxon>Hexacorallia</taxon>
        <taxon>Scleractinia</taxon>
        <taxon>Astrocoeniina</taxon>
        <taxon>Acroporidae</taxon>
        <taxon>Acropora</taxon>
    </lineage>
</organism>
<evidence type="ECO:0000256" key="1">
    <source>
        <dbReference type="ARBA" id="ARBA00010718"/>
    </source>
</evidence>
<gene>
    <name evidence="4" type="ORF">P5673_001828</name>
</gene>
<dbReference type="PROSITE" id="PS51144">
    <property type="entry name" value="ALPHA_CA_2"/>
    <property type="match status" value="1"/>
</dbReference>
<evidence type="ECO:0000313" key="4">
    <source>
        <dbReference type="EMBL" id="KAK2572831.1"/>
    </source>
</evidence>
<dbReference type="InterPro" id="IPR001148">
    <property type="entry name" value="CA_dom"/>
</dbReference>
<name>A0AAD9R4C6_ACRCE</name>
<feature type="signal peptide" evidence="2">
    <location>
        <begin position="1"/>
        <end position="15"/>
    </location>
</feature>
<keyword evidence="5" id="KW-1185">Reference proteome</keyword>
<dbReference type="GO" id="GO:0006730">
    <property type="term" value="P:one-carbon metabolic process"/>
    <property type="evidence" value="ECO:0007669"/>
    <property type="project" value="TreeGrafter"/>
</dbReference>
<dbReference type="GO" id="GO:0004089">
    <property type="term" value="F:carbonate dehydratase activity"/>
    <property type="evidence" value="ECO:0007669"/>
    <property type="project" value="InterPro"/>
</dbReference>
<keyword evidence="2" id="KW-0732">Signal</keyword>
<dbReference type="AlphaFoldDB" id="A0AAD9R4C6"/>
<sequence>MRLLLLLSVFGMAASLEIIPFDEKFKYGETKGDFLGPSEWGRRWPQCDGRRQSPINIRTRRAINRRYRPLIMTFDTWRGLVTGTLKNTRHYPMLEIDEGRGAKLRGGPLRGTYTLKQFHFHFGCANSRGSEHTRNGRRFSGELHLVFKKTTARGDEFAVVALWVQLQKYLSILCNNANLADSDETVRFSDGIFIRGLIPRRCNKRFSRRAILNCYYTYKGSLTTPICSENVTWLIVKPWLPATNNMMRKFRRLETPAGKNPPLMCDNFRPVQPLNGRTVFEVHRI</sequence>
<accession>A0AAD9R4C6</accession>
<dbReference type="GO" id="GO:0008270">
    <property type="term" value="F:zinc ion binding"/>
    <property type="evidence" value="ECO:0007669"/>
    <property type="project" value="InterPro"/>
</dbReference>
<evidence type="ECO:0000313" key="5">
    <source>
        <dbReference type="Proteomes" id="UP001249851"/>
    </source>
</evidence>
<proteinExistence type="inferred from homology"/>